<dbReference type="InterPro" id="IPR035069">
    <property type="entry name" value="TTHA1013/TTHA0281-like"/>
</dbReference>
<dbReference type="RefSeq" id="WP_010624693.1">
    <property type="nucleotide sequence ID" value="NZ_AZFA01000009.1"/>
</dbReference>
<name>A0A0R1SCX5_9LACO</name>
<evidence type="ECO:0000313" key="2">
    <source>
        <dbReference type="Proteomes" id="UP000051647"/>
    </source>
</evidence>
<sequence length="87" mass="9870">MTDTITYPAVLSRSEMDENILYNVTFPDLSSANTYGMNIRDARSNAETLLSLLLNDLKHFPESSSLIDLQKHYPNSIVSLITVKRQH</sequence>
<dbReference type="OrthoDB" id="5419659at2"/>
<dbReference type="Proteomes" id="UP000051647">
    <property type="component" value="Unassembled WGS sequence"/>
</dbReference>
<organism evidence="1 2">
    <name type="scientific">Companilactobacillus versmoldensis DSM 14857 = KCTC 3814</name>
    <dbReference type="NCBI Taxonomy" id="1423815"/>
    <lineage>
        <taxon>Bacteria</taxon>
        <taxon>Bacillati</taxon>
        <taxon>Bacillota</taxon>
        <taxon>Bacilli</taxon>
        <taxon>Lactobacillales</taxon>
        <taxon>Lactobacillaceae</taxon>
        <taxon>Companilactobacillus</taxon>
    </lineage>
</organism>
<dbReference type="Gene3D" id="3.30.160.250">
    <property type="match status" value="1"/>
</dbReference>
<keyword evidence="2" id="KW-1185">Reference proteome</keyword>
<evidence type="ECO:0000313" key="1">
    <source>
        <dbReference type="EMBL" id="KRL66944.1"/>
    </source>
</evidence>
<dbReference type="eggNOG" id="COG1598">
    <property type="taxonomic scope" value="Bacteria"/>
</dbReference>
<accession>A0A0R1SCX5</accession>
<dbReference type="AlphaFoldDB" id="A0A0R1SCX5"/>
<dbReference type="SUPFAM" id="SSF143100">
    <property type="entry name" value="TTHA1013/TTHA0281-like"/>
    <property type="match status" value="1"/>
</dbReference>
<protein>
    <recommendedName>
        <fullName evidence="3">HicB-like antitoxin of toxin-antitoxin system domain-containing protein</fullName>
    </recommendedName>
</protein>
<comment type="caution">
    <text evidence="1">The sequence shown here is derived from an EMBL/GenBank/DDBJ whole genome shotgun (WGS) entry which is preliminary data.</text>
</comment>
<dbReference type="EMBL" id="AZFA01000009">
    <property type="protein sequence ID" value="KRL66944.1"/>
    <property type="molecule type" value="Genomic_DNA"/>
</dbReference>
<reference evidence="1 2" key="1">
    <citation type="journal article" date="2015" name="Genome Announc.">
        <title>Expanding the biotechnology potential of lactobacilli through comparative genomics of 213 strains and associated genera.</title>
        <authorList>
            <person name="Sun Z."/>
            <person name="Harris H.M."/>
            <person name="McCann A."/>
            <person name="Guo C."/>
            <person name="Argimon S."/>
            <person name="Zhang W."/>
            <person name="Yang X."/>
            <person name="Jeffery I.B."/>
            <person name="Cooney J.C."/>
            <person name="Kagawa T.F."/>
            <person name="Liu W."/>
            <person name="Song Y."/>
            <person name="Salvetti E."/>
            <person name="Wrobel A."/>
            <person name="Rasinkangas P."/>
            <person name="Parkhill J."/>
            <person name="Rea M.C."/>
            <person name="O'Sullivan O."/>
            <person name="Ritari J."/>
            <person name="Douillard F.P."/>
            <person name="Paul Ross R."/>
            <person name="Yang R."/>
            <person name="Briner A.E."/>
            <person name="Felis G.E."/>
            <person name="de Vos W.M."/>
            <person name="Barrangou R."/>
            <person name="Klaenhammer T.R."/>
            <person name="Caufield P.W."/>
            <person name="Cui Y."/>
            <person name="Zhang H."/>
            <person name="O'Toole P.W."/>
        </authorList>
    </citation>
    <scope>NUCLEOTIDE SEQUENCE [LARGE SCALE GENOMIC DNA]</scope>
    <source>
        <strain evidence="1 2">DSM 14857</strain>
    </source>
</reference>
<gene>
    <name evidence="1" type="ORF">FC27_GL002270</name>
</gene>
<proteinExistence type="predicted"/>
<evidence type="ECO:0008006" key="3">
    <source>
        <dbReference type="Google" id="ProtNLM"/>
    </source>
</evidence>
<dbReference type="PATRIC" id="fig|1423815.3.peg.2328"/>
<dbReference type="STRING" id="1423815.FC27_GL002270"/>